<dbReference type="RefSeq" id="WP_175165342.1">
    <property type="nucleotide sequence ID" value="NZ_CADIKI010000024.1"/>
</dbReference>
<dbReference type="GO" id="GO:0004316">
    <property type="term" value="F:3-oxoacyl-[acyl-carrier-protein] reductase (NADPH) activity"/>
    <property type="evidence" value="ECO:0007669"/>
    <property type="project" value="UniProtKB-EC"/>
</dbReference>
<dbReference type="InterPro" id="IPR002347">
    <property type="entry name" value="SDR_fam"/>
</dbReference>
<dbReference type="GO" id="GO:0006633">
    <property type="term" value="P:fatty acid biosynthetic process"/>
    <property type="evidence" value="ECO:0007669"/>
    <property type="project" value="TreeGrafter"/>
</dbReference>
<dbReference type="Proteomes" id="UP000494252">
    <property type="component" value="Unassembled WGS sequence"/>
</dbReference>
<dbReference type="AlphaFoldDB" id="A0A6J5H0V2"/>
<dbReference type="CDD" id="cd05233">
    <property type="entry name" value="SDR_c"/>
    <property type="match status" value="1"/>
</dbReference>
<dbReference type="EMBL" id="CADIKI010000024">
    <property type="protein sequence ID" value="CAB3807054.1"/>
    <property type="molecule type" value="Genomic_DNA"/>
</dbReference>
<evidence type="ECO:0000256" key="2">
    <source>
        <dbReference type="ARBA" id="ARBA00023002"/>
    </source>
</evidence>
<evidence type="ECO:0000313" key="3">
    <source>
        <dbReference type="EMBL" id="CAB3807054.1"/>
    </source>
</evidence>
<dbReference type="PANTHER" id="PTHR42760:SF133">
    <property type="entry name" value="3-OXOACYL-[ACYL-CARRIER-PROTEIN] REDUCTASE"/>
    <property type="match status" value="1"/>
</dbReference>
<evidence type="ECO:0000256" key="1">
    <source>
        <dbReference type="ARBA" id="ARBA00006484"/>
    </source>
</evidence>
<evidence type="ECO:0000313" key="4">
    <source>
        <dbReference type="Proteomes" id="UP000494252"/>
    </source>
</evidence>
<dbReference type="PANTHER" id="PTHR42760">
    <property type="entry name" value="SHORT-CHAIN DEHYDROGENASES/REDUCTASES FAMILY MEMBER"/>
    <property type="match status" value="1"/>
</dbReference>
<keyword evidence="2 3" id="KW-0560">Oxidoreductase</keyword>
<gene>
    <name evidence="3" type="primary">fabG_14</name>
    <name evidence="3" type="ORF">LMG27177_06233</name>
</gene>
<sequence length="256" mass="26056">MSESVTTSEIHLAKPHPQGSVVVVTGAGSGIGQATAVLAARRGYRVAAWDLNPDGIQKTIEAAGGFGASITAVSGDVTNSSAIDAAMKKSAELGPLVGLVNNAGPVAIGRDPQFADTVKDAIGSVEMVTAAFMQSNPAEGAAVVNIASVVGPIFGGGAAWYCAAKAGIVGYTKYMAATHGGRVRFNCVAPGGPVRTPRNSKFIDEGVFSKHLEKNPMRRPGRPDELASGIVFLLTPAASYINGVLLPIDGGLSIVE</sequence>
<accession>A0A6J5H0V2</accession>
<dbReference type="Pfam" id="PF13561">
    <property type="entry name" value="adh_short_C2"/>
    <property type="match status" value="1"/>
</dbReference>
<dbReference type="InterPro" id="IPR036291">
    <property type="entry name" value="NAD(P)-bd_dom_sf"/>
</dbReference>
<dbReference type="PRINTS" id="PR00081">
    <property type="entry name" value="GDHRDH"/>
</dbReference>
<proteinExistence type="inferred from homology"/>
<comment type="similarity">
    <text evidence="1">Belongs to the short-chain dehydrogenases/reductases (SDR) family.</text>
</comment>
<name>A0A6J5H0V2_9BURK</name>
<protein>
    <submittedName>
        <fullName evidence="3">3-oxoacyl-[acyl-carrier-protein] reductase FabG</fullName>
        <ecNumber evidence="3">1.1.1.100</ecNumber>
    </submittedName>
</protein>
<dbReference type="EC" id="1.1.1.100" evidence="3"/>
<keyword evidence="4" id="KW-1185">Reference proteome</keyword>
<dbReference type="SUPFAM" id="SSF51735">
    <property type="entry name" value="NAD(P)-binding Rossmann-fold domains"/>
    <property type="match status" value="1"/>
</dbReference>
<dbReference type="PRINTS" id="PR00080">
    <property type="entry name" value="SDRFAMILY"/>
</dbReference>
<dbReference type="Gene3D" id="3.40.50.720">
    <property type="entry name" value="NAD(P)-binding Rossmann-like Domain"/>
    <property type="match status" value="1"/>
</dbReference>
<dbReference type="GO" id="GO:0048038">
    <property type="term" value="F:quinone binding"/>
    <property type="evidence" value="ECO:0007669"/>
    <property type="project" value="TreeGrafter"/>
</dbReference>
<organism evidence="3 4">
    <name type="scientific">Paraburkholderia fynbosensis</name>
    <dbReference type="NCBI Taxonomy" id="1200993"/>
    <lineage>
        <taxon>Bacteria</taxon>
        <taxon>Pseudomonadati</taxon>
        <taxon>Pseudomonadota</taxon>
        <taxon>Betaproteobacteria</taxon>
        <taxon>Burkholderiales</taxon>
        <taxon>Burkholderiaceae</taxon>
        <taxon>Paraburkholderia</taxon>
    </lineage>
</organism>
<reference evidence="3 4" key="1">
    <citation type="submission" date="2020-04" db="EMBL/GenBank/DDBJ databases">
        <authorList>
            <person name="De Canck E."/>
        </authorList>
    </citation>
    <scope>NUCLEOTIDE SEQUENCE [LARGE SCALE GENOMIC DNA]</scope>
    <source>
        <strain evidence="3 4">LMG 27177</strain>
    </source>
</reference>